<feature type="transmembrane region" description="Helical" evidence="8">
    <location>
        <begin position="630"/>
        <end position="655"/>
    </location>
</feature>
<keyword evidence="3" id="KW-0813">Transport</keyword>
<dbReference type="InterPro" id="IPR045122">
    <property type="entry name" value="Csc1-like"/>
</dbReference>
<evidence type="ECO:0008006" key="14">
    <source>
        <dbReference type="Google" id="ProtNLM"/>
    </source>
</evidence>
<feature type="region of interest" description="Disordered" evidence="7">
    <location>
        <begin position="332"/>
        <end position="362"/>
    </location>
</feature>
<evidence type="ECO:0000313" key="12">
    <source>
        <dbReference type="EMBL" id="CCI39424.1"/>
    </source>
</evidence>
<proteinExistence type="inferred from homology"/>
<reference evidence="12 13" key="1">
    <citation type="submission" date="2012-05" db="EMBL/GenBank/DDBJ databases">
        <title>Recombination and specialization in a pathogen metapopulation.</title>
        <authorList>
            <person name="Gardiner A."/>
            <person name="Kemen E."/>
            <person name="Schultz-Larsen T."/>
            <person name="MacLean D."/>
            <person name="Van Oosterhout C."/>
            <person name="Jones J.D.G."/>
        </authorList>
    </citation>
    <scope>NUCLEOTIDE SEQUENCE [LARGE SCALE GENOMIC DNA]</scope>
    <source>
        <strain evidence="12 13">Ac Nc2</strain>
    </source>
</reference>
<evidence type="ECO:0000256" key="6">
    <source>
        <dbReference type="ARBA" id="ARBA00023136"/>
    </source>
</evidence>
<dbReference type="AlphaFoldDB" id="A0A024FXY4"/>
<evidence type="ECO:0000256" key="2">
    <source>
        <dbReference type="ARBA" id="ARBA00007779"/>
    </source>
</evidence>
<feature type="transmembrane region" description="Helical" evidence="8">
    <location>
        <begin position="712"/>
        <end position="734"/>
    </location>
</feature>
<evidence type="ECO:0000256" key="4">
    <source>
        <dbReference type="ARBA" id="ARBA00022692"/>
    </source>
</evidence>
<dbReference type="Proteomes" id="UP000053237">
    <property type="component" value="Unassembled WGS sequence"/>
</dbReference>
<dbReference type="PANTHER" id="PTHR13018:SF5">
    <property type="entry name" value="RE44586P"/>
    <property type="match status" value="1"/>
</dbReference>
<dbReference type="EMBL" id="CAIX01000001">
    <property type="protein sequence ID" value="CCI39424.1"/>
    <property type="molecule type" value="Genomic_DNA"/>
</dbReference>
<evidence type="ECO:0000256" key="7">
    <source>
        <dbReference type="SAM" id="MobiDB-lite"/>
    </source>
</evidence>
<feature type="transmembrane region" description="Helical" evidence="8">
    <location>
        <begin position="147"/>
        <end position="166"/>
    </location>
</feature>
<feature type="transmembrane region" description="Helical" evidence="8">
    <location>
        <begin position="684"/>
        <end position="705"/>
    </location>
</feature>
<evidence type="ECO:0000256" key="8">
    <source>
        <dbReference type="SAM" id="Phobius"/>
    </source>
</evidence>
<keyword evidence="6 8" id="KW-0472">Membrane</keyword>
<name>A0A024FXY4_9STRA</name>
<dbReference type="OrthoDB" id="1689567at2759"/>
<gene>
    <name evidence="12" type="ORF">BN9_002070</name>
</gene>
<feature type="domain" description="CSC1/OSCA1-like N-terminal transmembrane" evidence="10">
    <location>
        <begin position="19"/>
        <end position="168"/>
    </location>
</feature>
<dbReference type="InterPro" id="IPR027815">
    <property type="entry name" value="CSC1/OSCA1-like_cyt"/>
</dbReference>
<evidence type="ECO:0000256" key="1">
    <source>
        <dbReference type="ARBA" id="ARBA00004141"/>
    </source>
</evidence>
<dbReference type="PANTHER" id="PTHR13018">
    <property type="entry name" value="PROBABLE MEMBRANE PROTEIN DUF221-RELATED"/>
    <property type="match status" value="1"/>
</dbReference>
<evidence type="ECO:0000256" key="5">
    <source>
        <dbReference type="ARBA" id="ARBA00022989"/>
    </source>
</evidence>
<dbReference type="Pfam" id="PF02714">
    <property type="entry name" value="RSN1_7TM"/>
    <property type="match status" value="1"/>
</dbReference>
<dbReference type="InterPro" id="IPR003864">
    <property type="entry name" value="CSC1/OSCA1-like_7TM"/>
</dbReference>
<feature type="transmembrane region" description="Helical" evidence="8">
    <location>
        <begin position="519"/>
        <end position="544"/>
    </location>
</feature>
<feature type="transmembrane region" description="Helical" evidence="8">
    <location>
        <begin position="20"/>
        <end position="38"/>
    </location>
</feature>
<comment type="caution">
    <text evidence="12">The sequence shown here is derived from an EMBL/GenBank/DDBJ whole genome shotgun (WGS) entry which is preliminary data.</text>
</comment>
<evidence type="ECO:0000259" key="9">
    <source>
        <dbReference type="Pfam" id="PF02714"/>
    </source>
</evidence>
<keyword evidence="13" id="KW-1185">Reference proteome</keyword>
<organism evidence="12 13">
    <name type="scientific">Albugo candida</name>
    <dbReference type="NCBI Taxonomy" id="65357"/>
    <lineage>
        <taxon>Eukaryota</taxon>
        <taxon>Sar</taxon>
        <taxon>Stramenopiles</taxon>
        <taxon>Oomycota</taxon>
        <taxon>Peronosporomycetes</taxon>
        <taxon>Albuginales</taxon>
        <taxon>Albuginaceae</taxon>
        <taxon>Albugo</taxon>
    </lineage>
</organism>
<dbReference type="GO" id="GO:0005886">
    <property type="term" value="C:plasma membrane"/>
    <property type="evidence" value="ECO:0007669"/>
    <property type="project" value="TreeGrafter"/>
</dbReference>
<keyword evidence="5 8" id="KW-1133">Transmembrane helix</keyword>
<evidence type="ECO:0000256" key="3">
    <source>
        <dbReference type="ARBA" id="ARBA00022448"/>
    </source>
</evidence>
<accession>A0A024FXY4</accession>
<protein>
    <recommendedName>
        <fullName evidence="14">CSC1/OSCA1-like 7TM region domain-containing protein</fullName>
    </recommendedName>
</protein>
<comment type="subcellular location">
    <subcellularLocation>
        <location evidence="1">Membrane</location>
        <topology evidence="1">Multi-pass membrane protein</topology>
    </subcellularLocation>
</comment>
<evidence type="ECO:0000259" key="11">
    <source>
        <dbReference type="Pfam" id="PF14703"/>
    </source>
</evidence>
<feature type="transmembrane region" description="Helical" evidence="8">
    <location>
        <begin position="422"/>
        <end position="441"/>
    </location>
</feature>
<dbReference type="Pfam" id="PF13967">
    <property type="entry name" value="RSN1_TM"/>
    <property type="match status" value="1"/>
</dbReference>
<dbReference type="GO" id="GO:0005227">
    <property type="term" value="F:calcium-activated cation channel activity"/>
    <property type="evidence" value="ECO:0007669"/>
    <property type="project" value="InterPro"/>
</dbReference>
<dbReference type="InParanoid" id="A0A024FXY4"/>
<feature type="transmembrane region" description="Helical" evidence="8">
    <location>
        <begin position="479"/>
        <end position="498"/>
    </location>
</feature>
<comment type="similarity">
    <text evidence="2">Belongs to the CSC1 (TC 1.A.17) family.</text>
</comment>
<dbReference type="InterPro" id="IPR032880">
    <property type="entry name" value="CSC1/OSCA1-like_N"/>
</dbReference>
<sequence>MSATDENVEDLTPSRTLVNGIRIYFSVALVGWLAFEIARKRMLRTYYCRDYSAEWKHSLIGSLQQQRWFTWLYSLYMVKDDWILMNCGMDALFYLRFLRMCQKIAMCGMFLSGMLFPLYHYAASDSADTLYKLTLSHLVSTSGEWRFWFPLLALVAMSFFTLYLLGKEYEQYVIRRHEFLGRQALQQYSVVITGLPSYLRQPQVLRKYMDDLFPDSVLHVYIAVECSHLELLVRERTRICNQLEHSLALSAHKSDRVLLPLKVSRCWKGDTTSVDAIDHYQSRLDTLNTAVLNEARRISKFEDSGPTQDFQIGPITSAVEVLAFTENNEYQALHSPSDNDSKLKRKEKSGISTEMLHDDSSASNPVDGMLGCAFVTFNNLRATQAAQQVLQCADPTHMIVEEAPPLEEVLWQNVGVSHTQKLTFFMISFTLTCGIILFWTIPTSLVVSLANVDQLQKKWKWLRDVVADNHWISAVLEQVAPLVMVIMSSMAPMIFGILSKREGHASESKVNSSLFNKLVSYQSFVTFLLPLIVDSLVQSITTFAKDFGALVNTLSGTIPVKSSYYMSYVIIQLGLNMTLELLRVVPIVKGTIYDMFAPKLTAKQRESAWFGLQPVHRPGPYEICGPLSEVFLVLILILVFAPIAPMMCYVCLLYFSLSELINRWSFICVFDPRPHSSADFFPSVYRFCIGAVLLSQFVMAGLLALKKVPAPAAVALLLPIATIAYHMFIASRYVRPAKNLPLDKCTLVDARRARKMEMLTSVLEESYKQPALAECGPVKPDYSNLGSECNNV</sequence>
<dbReference type="Pfam" id="PF14703">
    <property type="entry name" value="PHM7_cyt"/>
    <property type="match status" value="1"/>
</dbReference>
<keyword evidence="4 8" id="KW-0812">Transmembrane</keyword>
<evidence type="ECO:0000259" key="10">
    <source>
        <dbReference type="Pfam" id="PF13967"/>
    </source>
</evidence>
<feature type="transmembrane region" description="Helical" evidence="8">
    <location>
        <begin position="104"/>
        <end position="122"/>
    </location>
</feature>
<feature type="domain" description="CSC1/OSCA1-like cytosolic" evidence="11">
    <location>
        <begin position="187"/>
        <end position="300"/>
    </location>
</feature>
<evidence type="ECO:0000313" key="13">
    <source>
        <dbReference type="Proteomes" id="UP000053237"/>
    </source>
</evidence>
<feature type="domain" description="CSC1/OSCA1-like 7TM region" evidence="9">
    <location>
        <begin position="426"/>
        <end position="703"/>
    </location>
</feature>